<keyword evidence="2" id="KW-1134">Transmembrane beta strand</keyword>
<keyword evidence="5" id="KW-0998">Cell outer membrane</keyword>
<gene>
    <name evidence="6" type="ORF">EZS27_017866</name>
</gene>
<dbReference type="InterPro" id="IPR051906">
    <property type="entry name" value="TolC-like"/>
</dbReference>
<dbReference type="PANTHER" id="PTHR30026">
    <property type="entry name" value="OUTER MEMBRANE PROTEIN TOLC"/>
    <property type="match status" value="1"/>
</dbReference>
<sequence length="444" mass="51203">MKKQFIYLILLLGTTVTAHAQNASGKLLFDNVESLFLYAEQNSSVIRNNNQQALLAKYEKVEAIANVVNFRNENSFILTDNTSQAVQFIPSEILGGEPGTFKEVTLGQKYVSAFNISPQIDIINPAAWSQVKRAKINRQLVEINNLLSKKSLYESIAACYFNILSFQEQILITRDNINVSDSLCKMARNKLEQGIISKQEVNEVKANYLQLSDKLAQCSASLEEQYNYLKVLCDIPLETEVCIDAKTDNTLVFSTDLFPTSDLAVKFARIQSEIAKFDLTTNRLFQLPVVSAFYSWSYNQNSNNRFFDNNINSSQWLRTNYVGVKLSFAFPDINRTIQIRKAKADYEISRINLDNAQHENEQDNRQLIIDYQKTYQQYANKQQVYELMKENYQMDMNRYTEEVISMKDLLESFDKMLIANFDIVGIHANLLFLEYKIIIYNKIQ</sequence>
<dbReference type="AlphaFoldDB" id="A0A5J4RKZ7"/>
<comment type="caution">
    <text evidence="6">The sequence shown here is derived from an EMBL/GenBank/DDBJ whole genome shotgun (WGS) entry which is preliminary data.</text>
</comment>
<evidence type="ECO:0000256" key="1">
    <source>
        <dbReference type="ARBA" id="ARBA00004442"/>
    </source>
</evidence>
<name>A0A5J4RKZ7_9ZZZZ</name>
<proteinExistence type="predicted"/>
<dbReference type="GO" id="GO:0009279">
    <property type="term" value="C:cell outer membrane"/>
    <property type="evidence" value="ECO:0007669"/>
    <property type="project" value="UniProtKB-SubCell"/>
</dbReference>
<evidence type="ECO:0000313" key="6">
    <source>
        <dbReference type="EMBL" id="KAA6333753.1"/>
    </source>
</evidence>
<dbReference type="PANTHER" id="PTHR30026:SF20">
    <property type="entry name" value="OUTER MEMBRANE PROTEIN TOLC"/>
    <property type="match status" value="1"/>
</dbReference>
<evidence type="ECO:0000256" key="3">
    <source>
        <dbReference type="ARBA" id="ARBA00022692"/>
    </source>
</evidence>
<dbReference type="GO" id="GO:1990281">
    <property type="term" value="C:efflux pump complex"/>
    <property type="evidence" value="ECO:0007669"/>
    <property type="project" value="TreeGrafter"/>
</dbReference>
<evidence type="ECO:0000256" key="2">
    <source>
        <dbReference type="ARBA" id="ARBA00022452"/>
    </source>
</evidence>
<dbReference type="EMBL" id="SNRY01001076">
    <property type="protein sequence ID" value="KAA6333753.1"/>
    <property type="molecule type" value="Genomic_DNA"/>
</dbReference>
<dbReference type="GO" id="GO:0015562">
    <property type="term" value="F:efflux transmembrane transporter activity"/>
    <property type="evidence" value="ECO:0007669"/>
    <property type="project" value="InterPro"/>
</dbReference>
<evidence type="ECO:0000256" key="5">
    <source>
        <dbReference type="ARBA" id="ARBA00023237"/>
    </source>
</evidence>
<evidence type="ECO:0008006" key="7">
    <source>
        <dbReference type="Google" id="ProtNLM"/>
    </source>
</evidence>
<evidence type="ECO:0000256" key="4">
    <source>
        <dbReference type="ARBA" id="ARBA00023136"/>
    </source>
</evidence>
<reference evidence="6" key="1">
    <citation type="submission" date="2019-03" db="EMBL/GenBank/DDBJ databases">
        <title>Single cell metagenomics reveals metabolic interactions within the superorganism composed of flagellate Streblomastix strix and complex community of Bacteroidetes bacteria on its surface.</title>
        <authorList>
            <person name="Treitli S.C."/>
            <person name="Kolisko M."/>
            <person name="Husnik F."/>
            <person name="Keeling P."/>
            <person name="Hampl V."/>
        </authorList>
    </citation>
    <scope>NUCLEOTIDE SEQUENCE</scope>
    <source>
        <strain evidence="6">STM</strain>
    </source>
</reference>
<keyword evidence="4" id="KW-0472">Membrane</keyword>
<protein>
    <recommendedName>
        <fullName evidence="7">Outer membrane efflux protein BepC</fullName>
    </recommendedName>
</protein>
<dbReference type="SUPFAM" id="SSF56954">
    <property type="entry name" value="Outer membrane efflux proteins (OEP)"/>
    <property type="match status" value="1"/>
</dbReference>
<keyword evidence="3" id="KW-0812">Transmembrane</keyword>
<organism evidence="6">
    <name type="scientific">termite gut metagenome</name>
    <dbReference type="NCBI Taxonomy" id="433724"/>
    <lineage>
        <taxon>unclassified sequences</taxon>
        <taxon>metagenomes</taxon>
        <taxon>organismal metagenomes</taxon>
    </lineage>
</organism>
<accession>A0A5J4RKZ7</accession>
<dbReference type="GO" id="GO:0015288">
    <property type="term" value="F:porin activity"/>
    <property type="evidence" value="ECO:0007669"/>
    <property type="project" value="TreeGrafter"/>
</dbReference>
<comment type="subcellular location">
    <subcellularLocation>
        <location evidence="1">Cell outer membrane</location>
    </subcellularLocation>
</comment>
<dbReference type="Gene3D" id="1.20.1600.10">
    <property type="entry name" value="Outer membrane efflux proteins (OEP)"/>
    <property type="match status" value="1"/>
</dbReference>